<evidence type="ECO:0000313" key="2">
    <source>
        <dbReference type="Proteomes" id="UP000278653"/>
    </source>
</evidence>
<name>A0A428B8D3_STRMT</name>
<sequence>MAFGKSRYNAYRKRSFNRSDKQRREYAQAMEELENAFDNLDGWHLSNMMDSAYKNFDNYQVRLSNHSADNQYHDLENGYLIVNVKASKLNFVDIIENKLDKILEKVDKLDLDKYRFINATNLEHDIKCYLKGYKTKKEVV</sequence>
<gene>
    <name evidence="1" type="ORF">D8865_08985</name>
</gene>
<evidence type="ECO:0008006" key="3">
    <source>
        <dbReference type="Google" id="ProtNLM"/>
    </source>
</evidence>
<proteinExistence type="predicted"/>
<dbReference type="AlphaFoldDB" id="A0A428B8D3"/>
<protein>
    <recommendedName>
        <fullName evidence="3">Temperate phage and flanking sequences, isolate SK778</fullName>
    </recommendedName>
</protein>
<dbReference type="CDD" id="cd22591">
    <property type="entry name" value="AcrIIA5"/>
    <property type="match status" value="1"/>
</dbReference>
<dbReference type="EMBL" id="RJNH01000013">
    <property type="protein sequence ID" value="RSI59596.1"/>
    <property type="molecule type" value="Genomic_DNA"/>
</dbReference>
<reference evidence="1 2" key="1">
    <citation type="submission" date="2018-11" db="EMBL/GenBank/DDBJ databases">
        <title>Species Designations Belie Phenotypic and Genotypic Heterogeneity in Oral Streptococci.</title>
        <authorList>
            <person name="Velsko I."/>
        </authorList>
    </citation>
    <scope>NUCLEOTIDE SEQUENCE [LARGE SCALE GENOMIC DNA]</scope>
    <source>
        <strain evidence="1 2">BCC15</strain>
    </source>
</reference>
<organism evidence="1 2">
    <name type="scientific">Streptococcus mitis</name>
    <dbReference type="NCBI Taxonomy" id="28037"/>
    <lineage>
        <taxon>Bacteria</taxon>
        <taxon>Bacillati</taxon>
        <taxon>Bacillota</taxon>
        <taxon>Bacilli</taxon>
        <taxon>Lactobacillales</taxon>
        <taxon>Streptococcaceae</taxon>
        <taxon>Streptococcus</taxon>
        <taxon>Streptococcus mitis group</taxon>
    </lineage>
</organism>
<accession>A0A428B8D3</accession>
<comment type="caution">
    <text evidence="1">The sequence shown here is derived from an EMBL/GenBank/DDBJ whole genome shotgun (WGS) entry which is preliminary data.</text>
</comment>
<dbReference type="RefSeq" id="WP_125448047.1">
    <property type="nucleotide sequence ID" value="NZ_RJNH01000013.1"/>
</dbReference>
<dbReference type="SMR" id="A0A428B8D3"/>
<evidence type="ECO:0000313" key="1">
    <source>
        <dbReference type="EMBL" id="RSI59596.1"/>
    </source>
</evidence>
<dbReference type="Proteomes" id="UP000278653">
    <property type="component" value="Unassembled WGS sequence"/>
</dbReference>